<dbReference type="RefSeq" id="WP_211338879.1">
    <property type="nucleotide sequence ID" value="NZ_RKRA01000001.1"/>
</dbReference>
<dbReference type="Pfam" id="PF21810">
    <property type="entry name" value="DUF6880"/>
    <property type="match status" value="1"/>
</dbReference>
<protein>
    <submittedName>
        <fullName evidence="1">Uncharacterized protein</fullName>
    </submittedName>
</protein>
<gene>
    <name evidence="1" type="ORF">EDD32_3484</name>
</gene>
<dbReference type="InterPro" id="IPR049245">
    <property type="entry name" value="DUF6880"/>
</dbReference>
<evidence type="ECO:0000313" key="2">
    <source>
        <dbReference type="Proteomes" id="UP000280726"/>
    </source>
</evidence>
<comment type="caution">
    <text evidence="1">The sequence shown here is derived from an EMBL/GenBank/DDBJ whole genome shotgun (WGS) entry which is preliminary data.</text>
</comment>
<sequence>MTELADAVLPLIRTRADLHRRAASNAHGRQMHDAVDLLEQAAGTEDPAGLYAVTHKALTSAVKVIARADDSSGIIGDACRRLLALHPVHAAAAGVAPGRIVDWMIRFQFAGDVDYFEIDPVAYAPALGEQGVAAYRDRLAEIRAGLGPEPADGEWWRSERSHEWFTLDHNARRLAVLDRDVEEIVRTHARDQRVAVWLQDTAEALEEIGEIDLAVDWARRATEHDRGHQSLTAARYWCGLLAAHRPDELLEARLQVFRTWPSATSAGHLLADAEAAWPDYRDEVLDRLAADPREAVLFALLGLEDARLAWNLAHKLELRDVDAWDRLVEAYERVDPRAVLPVQIELVEAALVQADAQQYRLAARRLKRMRTLARGTDDAAAVDAFIASLRVEHRRRPRFQQELDRAGLP</sequence>
<dbReference type="EMBL" id="RKRA01000001">
    <property type="protein sequence ID" value="RPF28933.1"/>
    <property type="molecule type" value="Genomic_DNA"/>
</dbReference>
<dbReference type="AlphaFoldDB" id="A0A3N4Z9Z5"/>
<proteinExistence type="predicted"/>
<organism evidence="1 2">
    <name type="scientific">Georgenia muralis</name>
    <dbReference type="NCBI Taxonomy" id="154117"/>
    <lineage>
        <taxon>Bacteria</taxon>
        <taxon>Bacillati</taxon>
        <taxon>Actinomycetota</taxon>
        <taxon>Actinomycetes</taxon>
        <taxon>Micrococcales</taxon>
        <taxon>Bogoriellaceae</taxon>
        <taxon>Georgenia</taxon>
    </lineage>
</organism>
<name>A0A3N4Z9Z5_9MICO</name>
<evidence type="ECO:0000313" key="1">
    <source>
        <dbReference type="EMBL" id="RPF28933.1"/>
    </source>
</evidence>
<reference evidence="1 2" key="1">
    <citation type="submission" date="2018-11" db="EMBL/GenBank/DDBJ databases">
        <title>Sequencing the genomes of 1000 actinobacteria strains.</title>
        <authorList>
            <person name="Klenk H.-P."/>
        </authorList>
    </citation>
    <scope>NUCLEOTIDE SEQUENCE [LARGE SCALE GENOMIC DNA]</scope>
    <source>
        <strain evidence="1 2">DSM 14418</strain>
    </source>
</reference>
<accession>A0A3N4Z9Z5</accession>
<dbReference type="Proteomes" id="UP000280726">
    <property type="component" value="Unassembled WGS sequence"/>
</dbReference>
<keyword evidence="2" id="KW-1185">Reference proteome</keyword>